<sequence>MASKKSIYSSLLLLTLTLGAFVPVTSFADDGIATNDAVLTQPTTDRVATGPSTAPSDGDLARSNDSNTGAATPTTPTAPEVPAEPTTPATPETPATPAPTVDSSTTPADKPTEKPADKPEEPASPTDKGTSEAAQTPETPAVNVNGQPVVTVTPTAPVITAAGQTIVSTQNSQIVIANTDGTTSVVAPEAVGFKVNADGTLTGKDAKGKEVTLPKTGEASTVILTLAGTFFLAAAAFLGLKKRA</sequence>
<organism evidence="8 9">
    <name type="scientific">Streptococcus salivarius</name>
    <dbReference type="NCBI Taxonomy" id="1304"/>
    <lineage>
        <taxon>Bacteria</taxon>
        <taxon>Bacillati</taxon>
        <taxon>Bacillota</taxon>
        <taxon>Bacilli</taxon>
        <taxon>Lactobacillales</taxon>
        <taxon>Streptococcaceae</taxon>
        <taxon>Streptococcus</taxon>
    </lineage>
</organism>
<evidence type="ECO:0000256" key="1">
    <source>
        <dbReference type="ARBA" id="ARBA00022512"/>
    </source>
</evidence>
<feature type="compositionally biased region" description="Low complexity" evidence="5">
    <location>
        <begin position="70"/>
        <end position="101"/>
    </location>
</feature>
<evidence type="ECO:0000256" key="2">
    <source>
        <dbReference type="ARBA" id="ARBA00022525"/>
    </source>
</evidence>
<feature type="compositionally biased region" description="Polar residues" evidence="5">
    <location>
        <begin position="43"/>
        <end position="55"/>
    </location>
</feature>
<evidence type="ECO:0000313" key="9">
    <source>
        <dbReference type="Proteomes" id="UP000439678"/>
    </source>
</evidence>
<keyword evidence="3 7" id="KW-0732">Signal</keyword>
<dbReference type="AlphaFoldDB" id="A0A1V0H8S6"/>
<keyword evidence="1" id="KW-0134">Cell wall</keyword>
<dbReference type="RefSeq" id="WP_060971644.1">
    <property type="nucleotide sequence ID" value="NZ_CP020451.2"/>
</dbReference>
<keyword evidence="6" id="KW-0472">Membrane</keyword>
<dbReference type="NCBIfam" id="TIGR01167">
    <property type="entry name" value="LPXTG_anchor"/>
    <property type="match status" value="1"/>
</dbReference>
<feature type="transmembrane region" description="Helical" evidence="6">
    <location>
        <begin position="219"/>
        <end position="240"/>
    </location>
</feature>
<feature type="signal peptide" evidence="7">
    <location>
        <begin position="1"/>
        <end position="28"/>
    </location>
</feature>
<dbReference type="InterPro" id="IPR019931">
    <property type="entry name" value="LPXTG_anchor"/>
</dbReference>
<evidence type="ECO:0000313" key="8">
    <source>
        <dbReference type="EMBL" id="MTR28640.1"/>
    </source>
</evidence>
<dbReference type="Pfam" id="PF00746">
    <property type="entry name" value="Gram_pos_anchor"/>
    <property type="match status" value="1"/>
</dbReference>
<evidence type="ECO:0000256" key="7">
    <source>
        <dbReference type="SAM" id="SignalP"/>
    </source>
</evidence>
<dbReference type="PROSITE" id="PS50847">
    <property type="entry name" value="GRAM_POS_ANCHORING"/>
    <property type="match status" value="1"/>
</dbReference>
<evidence type="ECO:0000256" key="4">
    <source>
        <dbReference type="ARBA" id="ARBA00023088"/>
    </source>
</evidence>
<evidence type="ECO:0000256" key="3">
    <source>
        <dbReference type="ARBA" id="ARBA00022729"/>
    </source>
</evidence>
<proteinExistence type="predicted"/>
<evidence type="ECO:0000256" key="6">
    <source>
        <dbReference type="SAM" id="Phobius"/>
    </source>
</evidence>
<accession>A0A1V0H8S6</accession>
<evidence type="ECO:0000256" key="5">
    <source>
        <dbReference type="SAM" id="MobiDB-lite"/>
    </source>
</evidence>
<keyword evidence="6" id="KW-1133">Transmembrane helix</keyword>
<keyword evidence="4" id="KW-0572">Peptidoglycan-anchor</keyword>
<name>A0A1V0H8S6_STRSL</name>
<dbReference type="Proteomes" id="UP000439678">
    <property type="component" value="Unassembled WGS sequence"/>
</dbReference>
<dbReference type="EMBL" id="WMYO01000011">
    <property type="protein sequence ID" value="MTR28640.1"/>
    <property type="molecule type" value="Genomic_DNA"/>
</dbReference>
<reference evidence="8 9" key="1">
    <citation type="journal article" date="2019" name="Nat. Med.">
        <title>A library of human gut bacterial isolates paired with longitudinal multiomics data enables mechanistic microbiome research.</title>
        <authorList>
            <person name="Poyet M."/>
            <person name="Groussin M."/>
            <person name="Gibbons S.M."/>
            <person name="Avila-Pacheco J."/>
            <person name="Jiang X."/>
            <person name="Kearney S.M."/>
            <person name="Perrotta A.R."/>
            <person name="Berdy B."/>
            <person name="Zhao S."/>
            <person name="Lieberman T.D."/>
            <person name="Swanson P.K."/>
            <person name="Smith M."/>
            <person name="Roesemann S."/>
            <person name="Alexander J.E."/>
            <person name="Rich S.A."/>
            <person name="Livny J."/>
            <person name="Vlamakis H."/>
            <person name="Clish C."/>
            <person name="Bullock K."/>
            <person name="Deik A."/>
            <person name="Scott J."/>
            <person name="Pierce K.A."/>
            <person name="Xavier R.J."/>
            <person name="Alm E.J."/>
        </authorList>
    </citation>
    <scope>NUCLEOTIDE SEQUENCE [LARGE SCALE GENOMIC DNA]</scope>
    <source>
        <strain evidence="8 9">BIOML-A4</strain>
    </source>
</reference>
<feature type="region of interest" description="Disordered" evidence="5">
    <location>
        <begin position="43"/>
        <end position="148"/>
    </location>
</feature>
<feature type="chain" id="PRO_5043982984" evidence="7">
    <location>
        <begin position="29"/>
        <end position="244"/>
    </location>
</feature>
<protein>
    <submittedName>
        <fullName evidence="8">LPXTG cell wall anchor domain-containing protein</fullName>
    </submittedName>
</protein>
<feature type="compositionally biased region" description="Basic and acidic residues" evidence="5">
    <location>
        <begin position="110"/>
        <end position="121"/>
    </location>
</feature>
<feature type="compositionally biased region" description="Polar residues" evidence="5">
    <location>
        <begin position="132"/>
        <end position="146"/>
    </location>
</feature>
<keyword evidence="2" id="KW-0964">Secreted</keyword>
<keyword evidence="6" id="KW-0812">Transmembrane</keyword>
<gene>
    <name evidence="8" type="ORF">GMC65_09840</name>
</gene>
<comment type="caution">
    <text evidence="8">The sequence shown here is derived from an EMBL/GenBank/DDBJ whole genome shotgun (WGS) entry which is preliminary data.</text>
</comment>